<name>A0AA36ENB1_LACSI</name>
<keyword evidence="3" id="KW-0233">DNA recombination</keyword>
<proteinExistence type="predicted"/>
<dbReference type="PANTHER" id="PTHR31973">
    <property type="entry name" value="POLYPROTEIN, PUTATIVE-RELATED"/>
    <property type="match status" value="1"/>
</dbReference>
<evidence type="ECO:0000256" key="4">
    <source>
        <dbReference type="SAM" id="Coils"/>
    </source>
</evidence>
<evidence type="ECO:0000256" key="2">
    <source>
        <dbReference type="ARBA" id="ARBA00023125"/>
    </source>
</evidence>
<keyword evidence="2" id="KW-0238">DNA-binding</keyword>
<reference evidence="6" key="1">
    <citation type="submission" date="2023-04" db="EMBL/GenBank/DDBJ databases">
        <authorList>
            <person name="Vijverberg K."/>
            <person name="Xiong W."/>
            <person name="Schranz E."/>
        </authorList>
    </citation>
    <scope>NUCLEOTIDE SEQUENCE</scope>
</reference>
<keyword evidence="4" id="KW-0175">Coiled coil</keyword>
<keyword evidence="7" id="KW-1185">Reference proteome</keyword>
<dbReference type="Pfam" id="PF00872">
    <property type="entry name" value="Transposase_mut"/>
    <property type="match status" value="1"/>
</dbReference>
<evidence type="ECO:0000313" key="6">
    <source>
        <dbReference type="EMBL" id="CAI9299650.1"/>
    </source>
</evidence>
<sequence length="422" mass="47313">MIEGKLEEHYSKIWDYANEILRSNPGSTCKVGVSVNPDGVNYFERFYVCFKALKDGWNTGCRRVIGLDGCFLKGQIKGEILTAIGRDANNLVYPILLVDDLGVEDGRGLVVISDQHKGLLESVKAILPHVEHRQCARHIYANFRKRHTVRLRRGGNGITNKDGEGTSKQKAVKLVVKRKKKTKKAGEGSSNQDGQGGVETANDATVQEENGTVQETVQETAPKIVNDADAISDEIDVLLQKCGYEPHEIEQAMERVDANEIEDHLLEDNRLEENLEMGVDANEFEDHLEVDLEEDVNEIEDNLLEENLEMGVDANEIEDHLEADLEEDVNEIEDNLLEENLEMGVDVHEIVPPVQEVAIQGLDANAWVGEDDGNIDFIEDTQVVGRPRKRKISERIVKIKLKKAVYDKDGRGSSIKKPVNWE</sequence>
<dbReference type="GO" id="GO:0004803">
    <property type="term" value="F:transposase activity"/>
    <property type="evidence" value="ECO:0007669"/>
    <property type="project" value="InterPro"/>
</dbReference>
<evidence type="ECO:0000256" key="3">
    <source>
        <dbReference type="ARBA" id="ARBA00023172"/>
    </source>
</evidence>
<organism evidence="6 7">
    <name type="scientific">Lactuca saligna</name>
    <name type="common">Willowleaf lettuce</name>
    <dbReference type="NCBI Taxonomy" id="75948"/>
    <lineage>
        <taxon>Eukaryota</taxon>
        <taxon>Viridiplantae</taxon>
        <taxon>Streptophyta</taxon>
        <taxon>Embryophyta</taxon>
        <taxon>Tracheophyta</taxon>
        <taxon>Spermatophyta</taxon>
        <taxon>Magnoliopsida</taxon>
        <taxon>eudicotyledons</taxon>
        <taxon>Gunneridae</taxon>
        <taxon>Pentapetalae</taxon>
        <taxon>asterids</taxon>
        <taxon>campanulids</taxon>
        <taxon>Asterales</taxon>
        <taxon>Asteraceae</taxon>
        <taxon>Cichorioideae</taxon>
        <taxon>Cichorieae</taxon>
        <taxon>Lactucinae</taxon>
        <taxon>Lactuca</taxon>
    </lineage>
</organism>
<evidence type="ECO:0000313" key="7">
    <source>
        <dbReference type="Proteomes" id="UP001177003"/>
    </source>
</evidence>
<dbReference type="Proteomes" id="UP001177003">
    <property type="component" value="Chromosome 8"/>
</dbReference>
<dbReference type="EMBL" id="OX465084">
    <property type="protein sequence ID" value="CAI9299650.1"/>
    <property type="molecule type" value="Genomic_DNA"/>
</dbReference>
<dbReference type="GO" id="GO:0006313">
    <property type="term" value="P:DNA transposition"/>
    <property type="evidence" value="ECO:0007669"/>
    <property type="project" value="InterPro"/>
</dbReference>
<accession>A0AA36ENB1</accession>
<feature type="coiled-coil region" evidence="4">
    <location>
        <begin position="289"/>
        <end position="342"/>
    </location>
</feature>
<protein>
    <recommendedName>
        <fullName evidence="8">MULE transposase domain-containing protein</fullName>
    </recommendedName>
</protein>
<dbReference type="PANTHER" id="PTHR31973:SF197">
    <property type="entry name" value="SWIM-TYPE DOMAIN-CONTAINING PROTEIN"/>
    <property type="match status" value="1"/>
</dbReference>
<evidence type="ECO:0000256" key="5">
    <source>
        <dbReference type="SAM" id="MobiDB-lite"/>
    </source>
</evidence>
<gene>
    <name evidence="6" type="ORF">LSALG_LOCUS38344</name>
</gene>
<dbReference type="AlphaFoldDB" id="A0AA36ENB1"/>
<feature type="region of interest" description="Disordered" evidence="5">
    <location>
        <begin position="178"/>
        <end position="199"/>
    </location>
</feature>
<evidence type="ECO:0008006" key="8">
    <source>
        <dbReference type="Google" id="ProtNLM"/>
    </source>
</evidence>
<dbReference type="InterPro" id="IPR001207">
    <property type="entry name" value="Transposase_mutator"/>
</dbReference>
<keyword evidence="1" id="KW-0815">Transposition</keyword>
<dbReference type="GO" id="GO:0003677">
    <property type="term" value="F:DNA binding"/>
    <property type="evidence" value="ECO:0007669"/>
    <property type="project" value="UniProtKB-KW"/>
</dbReference>
<evidence type="ECO:0000256" key="1">
    <source>
        <dbReference type="ARBA" id="ARBA00022578"/>
    </source>
</evidence>